<dbReference type="InterPro" id="IPR003423">
    <property type="entry name" value="OMP_efflux"/>
</dbReference>
<gene>
    <name evidence="8" type="ORF">A3H38_02790</name>
</gene>
<evidence type="ECO:0000256" key="2">
    <source>
        <dbReference type="ARBA" id="ARBA00007613"/>
    </source>
</evidence>
<evidence type="ECO:0000256" key="3">
    <source>
        <dbReference type="ARBA" id="ARBA00022448"/>
    </source>
</evidence>
<evidence type="ECO:0000313" key="8">
    <source>
        <dbReference type="EMBL" id="OGC04577.1"/>
    </source>
</evidence>
<proteinExistence type="inferred from homology"/>
<reference evidence="8 9" key="1">
    <citation type="journal article" date="2016" name="Nat. Commun.">
        <title>Thousands of microbial genomes shed light on interconnected biogeochemical processes in an aquifer system.</title>
        <authorList>
            <person name="Anantharaman K."/>
            <person name="Brown C.T."/>
            <person name="Hug L.A."/>
            <person name="Sharon I."/>
            <person name="Castelle C.J."/>
            <person name="Probst A.J."/>
            <person name="Thomas B.C."/>
            <person name="Singh A."/>
            <person name="Wilkins M.J."/>
            <person name="Karaoz U."/>
            <person name="Brodie E.L."/>
            <person name="Williams K.H."/>
            <person name="Hubbard S.S."/>
            <person name="Banfield J.F."/>
        </authorList>
    </citation>
    <scope>NUCLEOTIDE SEQUENCE [LARGE SCALE GENOMIC DNA]</scope>
</reference>
<evidence type="ECO:0000256" key="5">
    <source>
        <dbReference type="ARBA" id="ARBA00022692"/>
    </source>
</evidence>
<comment type="subcellular location">
    <subcellularLocation>
        <location evidence="1">Cell outer membrane</location>
    </subcellularLocation>
</comment>
<evidence type="ECO:0000256" key="7">
    <source>
        <dbReference type="ARBA" id="ARBA00023237"/>
    </source>
</evidence>
<keyword evidence="5" id="KW-0812">Transmembrane</keyword>
<dbReference type="InterPro" id="IPR051906">
    <property type="entry name" value="TolC-like"/>
</dbReference>
<dbReference type="GO" id="GO:0015562">
    <property type="term" value="F:efflux transmembrane transporter activity"/>
    <property type="evidence" value="ECO:0007669"/>
    <property type="project" value="InterPro"/>
</dbReference>
<dbReference type="EMBL" id="METP01000048">
    <property type="protein sequence ID" value="OGC04577.1"/>
    <property type="molecule type" value="Genomic_DNA"/>
</dbReference>
<evidence type="ECO:0000256" key="4">
    <source>
        <dbReference type="ARBA" id="ARBA00022452"/>
    </source>
</evidence>
<dbReference type="Pfam" id="PF02321">
    <property type="entry name" value="OEP"/>
    <property type="match status" value="1"/>
</dbReference>
<organism evidence="8 9">
    <name type="scientific">candidate division WOR-1 bacterium RIFCSPLOWO2_02_FULL_46_20</name>
    <dbReference type="NCBI Taxonomy" id="1802567"/>
    <lineage>
        <taxon>Bacteria</taxon>
        <taxon>Bacillati</taxon>
        <taxon>Saganbacteria</taxon>
    </lineage>
</organism>
<accession>A0A1F4R8S2</accession>
<name>A0A1F4R8S2_UNCSA</name>
<evidence type="ECO:0000256" key="6">
    <source>
        <dbReference type="ARBA" id="ARBA00023136"/>
    </source>
</evidence>
<dbReference type="PANTHER" id="PTHR30026:SF20">
    <property type="entry name" value="OUTER MEMBRANE PROTEIN TOLC"/>
    <property type="match status" value="1"/>
</dbReference>
<keyword evidence="3" id="KW-0813">Transport</keyword>
<comment type="caution">
    <text evidence="8">The sequence shown here is derived from an EMBL/GenBank/DDBJ whole genome shotgun (WGS) entry which is preliminary data.</text>
</comment>
<sequence>MKRFGVILLLGFWLLGFVKPVFALTLDEAVSQAREHNSDLLFAQKQWESIRAKVPQTISLADPRVGVEYEQIPSGSRNLEEGMKMYSFEQMVMFPGKIYAEWQMSGKEAEMFFARYQAKLREIISQAKAAYYDLYLTDRSIAVMNEVAGLLDKIKKSAQAKYMVGSVMQMDVLQANIEYQLVSNDLLTMRQERGVKEAKLKVLLSRTDHSTIEVDQDFSLPATIESVERLEKTASANRPELLAMKAELEMKDAAHLKSKMDYFPDTMLGVKKRVGDGWDAMFSFSLPLYFWKQSYGVSSIGLEREAAKAAFSNMENMTLWEVKEAYIAADAARRTYLLYQDKIITQSEQTLKAALKAYQTGTVDFQALLLAERMYKEAKLKLYENQANYGKALAGLERIIGKGVN</sequence>
<keyword evidence="6" id="KW-0472">Membrane</keyword>
<keyword evidence="4" id="KW-1134">Transmembrane beta strand</keyword>
<dbReference type="GO" id="GO:0015288">
    <property type="term" value="F:porin activity"/>
    <property type="evidence" value="ECO:0007669"/>
    <property type="project" value="TreeGrafter"/>
</dbReference>
<dbReference type="PANTHER" id="PTHR30026">
    <property type="entry name" value="OUTER MEMBRANE PROTEIN TOLC"/>
    <property type="match status" value="1"/>
</dbReference>
<comment type="similarity">
    <text evidence="2">Belongs to the outer membrane factor (OMF) (TC 1.B.17) family.</text>
</comment>
<dbReference type="GO" id="GO:0009279">
    <property type="term" value="C:cell outer membrane"/>
    <property type="evidence" value="ECO:0007669"/>
    <property type="project" value="UniProtKB-SubCell"/>
</dbReference>
<evidence type="ECO:0000313" key="9">
    <source>
        <dbReference type="Proteomes" id="UP000176938"/>
    </source>
</evidence>
<dbReference type="Gene3D" id="1.20.1600.10">
    <property type="entry name" value="Outer membrane efflux proteins (OEP)"/>
    <property type="match status" value="1"/>
</dbReference>
<dbReference type="GO" id="GO:1990281">
    <property type="term" value="C:efflux pump complex"/>
    <property type="evidence" value="ECO:0007669"/>
    <property type="project" value="TreeGrafter"/>
</dbReference>
<dbReference type="SUPFAM" id="SSF56954">
    <property type="entry name" value="Outer membrane efflux proteins (OEP)"/>
    <property type="match status" value="1"/>
</dbReference>
<dbReference type="AlphaFoldDB" id="A0A1F4R8S2"/>
<evidence type="ECO:0008006" key="10">
    <source>
        <dbReference type="Google" id="ProtNLM"/>
    </source>
</evidence>
<dbReference type="Proteomes" id="UP000176938">
    <property type="component" value="Unassembled WGS sequence"/>
</dbReference>
<evidence type="ECO:0000256" key="1">
    <source>
        <dbReference type="ARBA" id="ARBA00004442"/>
    </source>
</evidence>
<protein>
    <recommendedName>
        <fullName evidence="10">Transporter</fullName>
    </recommendedName>
</protein>
<keyword evidence="7" id="KW-0998">Cell outer membrane</keyword>